<organism evidence="2 3">
    <name type="scientific">Bifidobacterium thermophilum</name>
    <dbReference type="NCBI Taxonomy" id="33905"/>
    <lineage>
        <taxon>Bacteria</taxon>
        <taxon>Bacillati</taxon>
        <taxon>Actinomycetota</taxon>
        <taxon>Actinomycetes</taxon>
        <taxon>Bifidobacteriales</taxon>
        <taxon>Bifidobacteriaceae</taxon>
        <taxon>Bifidobacterium</taxon>
    </lineage>
</organism>
<proteinExistence type="predicted"/>
<evidence type="ECO:0000256" key="1">
    <source>
        <dbReference type="SAM" id="MobiDB-lite"/>
    </source>
</evidence>
<protein>
    <submittedName>
        <fullName evidence="2">Uncharacterized protein</fullName>
    </submittedName>
</protein>
<evidence type="ECO:0000313" key="3">
    <source>
        <dbReference type="Proteomes" id="UP000233727"/>
    </source>
</evidence>
<dbReference type="EMBL" id="PCGY01000013">
    <property type="protein sequence ID" value="PKU91801.1"/>
    <property type="molecule type" value="Genomic_DNA"/>
</dbReference>
<sequence length="88" mass="9191">MACDHLVASHADTTGMLTLFRAIGLPCGVPVASPADTADHPKPAPSNRLGVRPFRHRTGGKLACSVTHGRLGDYDGRQFDDGYGSSSA</sequence>
<dbReference type="AlphaFoldDB" id="A0A2N3QK01"/>
<reference evidence="2 3" key="1">
    <citation type="submission" date="2017-10" db="EMBL/GenBank/DDBJ databases">
        <title>Bifidobacterium genomics.</title>
        <authorList>
            <person name="Lugli G.A."/>
            <person name="Milani C."/>
            <person name="Mancabelli L."/>
        </authorList>
    </citation>
    <scope>NUCLEOTIDE SEQUENCE [LARGE SCALE GENOMIC DNA]</scope>
    <source>
        <strain evidence="2 3">1542B</strain>
    </source>
</reference>
<name>A0A2N3QK01_9BIFI</name>
<accession>A0A2N3QK01</accession>
<gene>
    <name evidence="2" type="ORF">CQR47_1138</name>
</gene>
<evidence type="ECO:0000313" key="2">
    <source>
        <dbReference type="EMBL" id="PKU91801.1"/>
    </source>
</evidence>
<dbReference type="Proteomes" id="UP000233727">
    <property type="component" value="Unassembled WGS sequence"/>
</dbReference>
<feature type="region of interest" description="Disordered" evidence="1">
    <location>
        <begin position="31"/>
        <end position="53"/>
    </location>
</feature>
<comment type="caution">
    <text evidence="2">The sequence shown here is derived from an EMBL/GenBank/DDBJ whole genome shotgun (WGS) entry which is preliminary data.</text>
</comment>